<protein>
    <submittedName>
        <fullName evidence="1">Gamma-aminobutyrate transaminase POP2</fullName>
    </submittedName>
</protein>
<sequence length="87" mass="9833">MIIVDELPFKFIHVAMYPRRRRAAEVLKKGTISFPRTNFLEMDAMFLEFANDLDNLAGGSSSVGDNLGRLLNYLQLKLLGDVRSLDS</sequence>
<dbReference type="EMBL" id="SSTE01014791">
    <property type="protein sequence ID" value="KAA0044951.1"/>
    <property type="molecule type" value="Genomic_DNA"/>
</dbReference>
<comment type="caution">
    <text evidence="1">The sequence shown here is derived from an EMBL/GenBank/DDBJ whole genome shotgun (WGS) entry which is preliminary data.</text>
</comment>
<dbReference type="Proteomes" id="UP000321393">
    <property type="component" value="Unassembled WGS sequence"/>
</dbReference>
<evidence type="ECO:0000313" key="2">
    <source>
        <dbReference type="Proteomes" id="UP000321393"/>
    </source>
</evidence>
<reference evidence="1 2" key="1">
    <citation type="submission" date="2019-08" db="EMBL/GenBank/DDBJ databases">
        <title>Draft genome sequences of two oriental melons (Cucumis melo L. var makuwa).</title>
        <authorList>
            <person name="Kwon S.-Y."/>
        </authorList>
    </citation>
    <scope>NUCLEOTIDE SEQUENCE [LARGE SCALE GENOMIC DNA]</scope>
    <source>
        <strain evidence="2">cv. SW 3</strain>
        <tissue evidence="1">Leaf</tissue>
    </source>
</reference>
<evidence type="ECO:0000313" key="1">
    <source>
        <dbReference type="EMBL" id="KAA0044951.1"/>
    </source>
</evidence>
<gene>
    <name evidence="1" type="ORF">E6C27_scaffold74G002530</name>
</gene>
<name>A0A5A7TTU7_CUCMM</name>
<dbReference type="AlphaFoldDB" id="A0A5A7TTU7"/>
<organism evidence="1 2">
    <name type="scientific">Cucumis melo var. makuwa</name>
    <name type="common">Oriental melon</name>
    <dbReference type="NCBI Taxonomy" id="1194695"/>
    <lineage>
        <taxon>Eukaryota</taxon>
        <taxon>Viridiplantae</taxon>
        <taxon>Streptophyta</taxon>
        <taxon>Embryophyta</taxon>
        <taxon>Tracheophyta</taxon>
        <taxon>Spermatophyta</taxon>
        <taxon>Magnoliopsida</taxon>
        <taxon>eudicotyledons</taxon>
        <taxon>Gunneridae</taxon>
        <taxon>Pentapetalae</taxon>
        <taxon>rosids</taxon>
        <taxon>fabids</taxon>
        <taxon>Cucurbitales</taxon>
        <taxon>Cucurbitaceae</taxon>
        <taxon>Benincaseae</taxon>
        <taxon>Cucumis</taxon>
    </lineage>
</organism>
<proteinExistence type="predicted"/>
<accession>A0A5A7TTU7</accession>